<dbReference type="Proteomes" id="UP000292957">
    <property type="component" value="Unassembled WGS sequence"/>
</dbReference>
<dbReference type="AlphaFoldDB" id="A0A4Q9M2W9"/>
<protein>
    <submittedName>
        <fullName evidence="1">Uncharacterized protein</fullName>
    </submittedName>
</protein>
<proteinExistence type="predicted"/>
<reference evidence="1" key="1">
    <citation type="submission" date="2019-01" db="EMBL/GenBank/DDBJ databases">
        <title>Draft genome sequences of three monokaryotic isolates of the white-rot basidiomycete fungus Dichomitus squalens.</title>
        <authorList>
            <consortium name="DOE Joint Genome Institute"/>
            <person name="Lopez S.C."/>
            <person name="Andreopoulos B."/>
            <person name="Pangilinan J."/>
            <person name="Lipzen A."/>
            <person name="Riley R."/>
            <person name="Ahrendt S."/>
            <person name="Ng V."/>
            <person name="Barry K."/>
            <person name="Daum C."/>
            <person name="Grigoriev I.V."/>
            <person name="Hilden K.S."/>
            <person name="Makela M.R."/>
            <person name="de Vries R.P."/>
        </authorList>
    </citation>
    <scope>NUCLEOTIDE SEQUENCE [LARGE SCALE GENOMIC DNA]</scope>
    <source>
        <strain evidence="1">OM18370.1</strain>
    </source>
</reference>
<evidence type="ECO:0000313" key="1">
    <source>
        <dbReference type="EMBL" id="TBU21144.1"/>
    </source>
</evidence>
<accession>A0A4Q9M2W9</accession>
<dbReference type="EMBL" id="ML143707">
    <property type="protein sequence ID" value="TBU21144.1"/>
    <property type="molecule type" value="Genomic_DNA"/>
</dbReference>
<sequence>MIARCILCGPASSLGEDFWALIEVDKVSRHGGIGFELVVQEAPMHLMSEVLVAKKTIRAHRSQVGAAPKLFEPLSSS</sequence>
<name>A0A4Q9M2W9_9APHY</name>
<organism evidence="1">
    <name type="scientific">Dichomitus squalens</name>
    <dbReference type="NCBI Taxonomy" id="114155"/>
    <lineage>
        <taxon>Eukaryota</taxon>
        <taxon>Fungi</taxon>
        <taxon>Dikarya</taxon>
        <taxon>Basidiomycota</taxon>
        <taxon>Agaricomycotina</taxon>
        <taxon>Agaricomycetes</taxon>
        <taxon>Polyporales</taxon>
        <taxon>Polyporaceae</taxon>
        <taxon>Dichomitus</taxon>
    </lineage>
</organism>
<gene>
    <name evidence="1" type="ORF">BD311DRAFT_812620</name>
</gene>